<evidence type="ECO:0000256" key="2">
    <source>
        <dbReference type="ARBA" id="ARBA00008467"/>
    </source>
</evidence>
<comment type="similarity">
    <text evidence="2 4">Belongs to the thiolase-like superfamily. Beta-ketoacyl-ACP synthases family.</text>
</comment>
<proteinExistence type="inferred from homology"/>
<sequence>MGCRLHHAAQDQNTVNALKNFFLIENREFAPRGGSEKKRETAMTHSPVCISAIGAITPLGDTLDQVSAALQEGRTGIRTIKKFATDTYATKWAGLPELGNDTIRWPRERPGQVARPGEILYAEKALNRLLAEFNPSDAYQADRIGCVIGVDEPAIDIERCSDLLAKIGVENSNDREKLVANAIEHFRVSELLDLDVTSVVRAIHRQVRFSGYTRCHVGLCSASLQALGMATAAIDDGRIDAAIVGGVSAKVTPLNVARLEGIGAVCTDPQLEGPARSRPFDARRSGFIPAEGAILFVVEREDAVRRRGHTPYARLMGYGASLSAEHIVAPHTQDREMFLCMQRALAHSGLKAQDISCINAHGTSTKLNDLHESRAIRRLFGDTPMPPVTAAKSLHGHLIAAAGAMEVMGVIANFRDDFIGAIRNLDEVDPRIEVPLARSTRSIRLNNVLKNSFGMGGLASSMVLQNPSLAA</sequence>
<evidence type="ECO:0000256" key="1">
    <source>
        <dbReference type="ARBA" id="ARBA00005194"/>
    </source>
</evidence>
<name>A0ABZ3D2I8_9PROT</name>
<dbReference type="PANTHER" id="PTHR11712">
    <property type="entry name" value="POLYKETIDE SYNTHASE-RELATED"/>
    <property type="match status" value="1"/>
</dbReference>
<dbReference type="Gene3D" id="3.40.47.10">
    <property type="match status" value="1"/>
</dbReference>
<dbReference type="EMBL" id="CP152276">
    <property type="protein sequence ID" value="XAE41969.1"/>
    <property type="molecule type" value="Genomic_DNA"/>
</dbReference>
<accession>A0ABZ3D2I8</accession>
<dbReference type="PROSITE" id="PS52004">
    <property type="entry name" value="KS3_2"/>
    <property type="match status" value="1"/>
</dbReference>
<evidence type="ECO:0000256" key="4">
    <source>
        <dbReference type="RuleBase" id="RU003694"/>
    </source>
</evidence>
<gene>
    <name evidence="6" type="ORF">AAC691_17070</name>
</gene>
<dbReference type="PANTHER" id="PTHR11712:SF336">
    <property type="entry name" value="3-OXOACYL-[ACYL-CARRIER-PROTEIN] SYNTHASE, MITOCHONDRIAL"/>
    <property type="match status" value="1"/>
</dbReference>
<dbReference type="InterPro" id="IPR016039">
    <property type="entry name" value="Thiolase-like"/>
</dbReference>
<dbReference type="InterPro" id="IPR014031">
    <property type="entry name" value="Ketoacyl_synth_C"/>
</dbReference>
<comment type="pathway">
    <text evidence="1">Lipid metabolism; fatty acid biosynthesis.</text>
</comment>
<dbReference type="SMART" id="SM00825">
    <property type="entry name" value="PKS_KS"/>
    <property type="match status" value="1"/>
</dbReference>
<dbReference type="GO" id="GO:0016746">
    <property type="term" value="F:acyltransferase activity"/>
    <property type="evidence" value="ECO:0007669"/>
    <property type="project" value="UniProtKB-KW"/>
</dbReference>
<evidence type="ECO:0000259" key="5">
    <source>
        <dbReference type="PROSITE" id="PS52004"/>
    </source>
</evidence>
<keyword evidence="6" id="KW-0012">Acyltransferase</keyword>
<dbReference type="Pfam" id="PF00109">
    <property type="entry name" value="ketoacyl-synt"/>
    <property type="match status" value="1"/>
</dbReference>
<evidence type="ECO:0000313" key="7">
    <source>
        <dbReference type="Proteomes" id="UP001449795"/>
    </source>
</evidence>
<keyword evidence="3 4" id="KW-0808">Transferase</keyword>
<reference evidence="6 7" key="1">
    <citation type="submission" date="2024-04" db="EMBL/GenBank/DDBJ databases">
        <title>Complete genome sequence of Nguyenibacter vanlangesis HBCM-1154, a strain capable of nitrogen fixation, IAA production, and phosphorus solubilization isolated from sugarcane soil.</title>
        <authorList>
            <person name="MY HANH P."/>
        </authorList>
    </citation>
    <scope>NUCLEOTIDE SEQUENCE [LARGE SCALE GENOMIC DNA]</scope>
    <source>
        <strain evidence="6 7">HBCM 1154</strain>
    </source>
</reference>
<dbReference type="Proteomes" id="UP001449795">
    <property type="component" value="Chromosome"/>
</dbReference>
<dbReference type="Pfam" id="PF02801">
    <property type="entry name" value="Ketoacyl-synt_C"/>
    <property type="match status" value="1"/>
</dbReference>
<dbReference type="InterPro" id="IPR000794">
    <property type="entry name" value="Beta-ketoacyl_synthase"/>
</dbReference>
<dbReference type="InterPro" id="IPR020841">
    <property type="entry name" value="PKS_Beta-ketoAc_synthase_dom"/>
</dbReference>
<feature type="domain" description="Ketosynthase family 3 (KS3)" evidence="5">
    <location>
        <begin position="45"/>
        <end position="466"/>
    </location>
</feature>
<evidence type="ECO:0000313" key="6">
    <source>
        <dbReference type="EMBL" id="XAE41969.1"/>
    </source>
</evidence>
<dbReference type="SUPFAM" id="SSF53901">
    <property type="entry name" value="Thiolase-like"/>
    <property type="match status" value="2"/>
</dbReference>
<dbReference type="CDD" id="cd00834">
    <property type="entry name" value="KAS_I_II"/>
    <property type="match status" value="1"/>
</dbReference>
<keyword evidence="7" id="KW-1185">Reference proteome</keyword>
<dbReference type="RefSeq" id="WP_342627787.1">
    <property type="nucleotide sequence ID" value="NZ_CP152276.1"/>
</dbReference>
<dbReference type="EC" id="2.3.1.-" evidence="6"/>
<dbReference type="InterPro" id="IPR014030">
    <property type="entry name" value="Ketoacyl_synth_N"/>
</dbReference>
<organism evidence="6 7">
    <name type="scientific">Nguyenibacter vanlangensis</name>
    <dbReference type="NCBI Taxonomy" id="1216886"/>
    <lineage>
        <taxon>Bacteria</taxon>
        <taxon>Pseudomonadati</taxon>
        <taxon>Pseudomonadota</taxon>
        <taxon>Alphaproteobacteria</taxon>
        <taxon>Acetobacterales</taxon>
        <taxon>Acetobacteraceae</taxon>
        <taxon>Nguyenibacter</taxon>
    </lineage>
</organism>
<protein>
    <submittedName>
        <fullName evidence="6">Beta-ketoacyl-[acyl-carrier-protein] synthase family protein</fullName>
        <ecNumber evidence="6">2.3.1.-</ecNumber>
    </submittedName>
</protein>
<evidence type="ECO:0000256" key="3">
    <source>
        <dbReference type="ARBA" id="ARBA00022679"/>
    </source>
</evidence>